<dbReference type="AlphaFoldDB" id="A0A5J4WI08"/>
<evidence type="ECO:0000313" key="1">
    <source>
        <dbReference type="EMBL" id="KAA6394607.1"/>
    </source>
</evidence>
<reference evidence="1 2" key="1">
    <citation type="submission" date="2019-03" db="EMBL/GenBank/DDBJ databases">
        <title>Single cell metagenomics reveals metabolic interactions within the superorganism composed of flagellate Streblomastix strix and complex community of Bacteroidetes bacteria on its surface.</title>
        <authorList>
            <person name="Treitli S.C."/>
            <person name="Kolisko M."/>
            <person name="Husnik F."/>
            <person name="Keeling P."/>
            <person name="Hampl V."/>
        </authorList>
    </citation>
    <scope>NUCLEOTIDE SEQUENCE [LARGE SCALE GENOMIC DNA]</scope>
    <source>
        <strain evidence="1">ST1C</strain>
    </source>
</reference>
<proteinExistence type="predicted"/>
<sequence length="306" mass="34952">MNDIGLSLQKNAQKLLQLFILLPFVHNYVGGEEQCLRLGLIDNLDEDWVGTVQNHVFSKSKATTLRLAGNKNKMKSYQAIKKATAAIMSFTNSGAYNKERKENEQPEYTPSLTQIGSSLRTLLNKILEKNTAKNVINIPKFFLSLSRLSCYQIGILRNKEQDEQIYAIRHFSRQCLFRIHYYYDAQVQFELVNNKYAEVFTISLSTAGGIGEEQDEEINEVFDSISNFLRAFHEGRDYSWQPYFPPLPLLARGSEEQIEEEGGSEEIDAQLNNKGDCGNIKRNTNLAKSVILNNFIQSSNQHSGWY</sequence>
<name>A0A5J4WI08_9EUKA</name>
<organism evidence="1 2">
    <name type="scientific">Streblomastix strix</name>
    <dbReference type="NCBI Taxonomy" id="222440"/>
    <lineage>
        <taxon>Eukaryota</taxon>
        <taxon>Metamonada</taxon>
        <taxon>Preaxostyla</taxon>
        <taxon>Oxymonadida</taxon>
        <taxon>Streblomastigidae</taxon>
        <taxon>Streblomastix</taxon>
    </lineage>
</organism>
<accession>A0A5J4WI08</accession>
<dbReference type="Proteomes" id="UP000324800">
    <property type="component" value="Unassembled WGS sequence"/>
</dbReference>
<gene>
    <name evidence="1" type="ORF">EZS28_009870</name>
</gene>
<dbReference type="EMBL" id="SNRW01001902">
    <property type="protein sequence ID" value="KAA6394607.1"/>
    <property type="molecule type" value="Genomic_DNA"/>
</dbReference>
<comment type="caution">
    <text evidence="1">The sequence shown here is derived from an EMBL/GenBank/DDBJ whole genome shotgun (WGS) entry which is preliminary data.</text>
</comment>
<protein>
    <submittedName>
        <fullName evidence="1">Uncharacterized protein</fullName>
    </submittedName>
</protein>
<evidence type="ECO:0000313" key="2">
    <source>
        <dbReference type="Proteomes" id="UP000324800"/>
    </source>
</evidence>